<accession>S2JCG9</accession>
<dbReference type="PROSITE" id="PS00028">
    <property type="entry name" value="ZINC_FINGER_C2H2_1"/>
    <property type="match status" value="4"/>
</dbReference>
<evidence type="ECO:0000313" key="9">
    <source>
        <dbReference type="Proteomes" id="UP000014254"/>
    </source>
</evidence>
<evidence type="ECO:0000256" key="2">
    <source>
        <dbReference type="ARBA" id="ARBA00022737"/>
    </source>
</evidence>
<dbReference type="PROSITE" id="PS50157">
    <property type="entry name" value="ZINC_FINGER_C2H2_2"/>
    <property type="match status" value="2"/>
</dbReference>
<feature type="compositionally biased region" description="Low complexity" evidence="6">
    <location>
        <begin position="331"/>
        <end position="350"/>
    </location>
</feature>
<dbReference type="EMBL" id="KE123967">
    <property type="protein sequence ID" value="EPB87479.1"/>
    <property type="molecule type" value="Genomic_DNA"/>
</dbReference>
<feature type="compositionally biased region" description="Polar residues" evidence="6">
    <location>
        <begin position="314"/>
        <end position="330"/>
    </location>
</feature>
<dbReference type="Pfam" id="PF12874">
    <property type="entry name" value="zf-met"/>
    <property type="match status" value="1"/>
</dbReference>
<dbReference type="PANTHER" id="PTHR24409:SF295">
    <property type="entry name" value="AZ2-RELATED"/>
    <property type="match status" value="1"/>
</dbReference>
<feature type="compositionally biased region" description="Low complexity" evidence="6">
    <location>
        <begin position="295"/>
        <end position="313"/>
    </location>
</feature>
<dbReference type="AlphaFoldDB" id="S2JCG9"/>
<dbReference type="VEuPathDB" id="FungiDB:HMPREF1544_05673"/>
<protein>
    <recommendedName>
        <fullName evidence="7">C2H2-type domain-containing protein</fullName>
    </recommendedName>
</protein>
<dbReference type="GO" id="GO:0005634">
    <property type="term" value="C:nucleus"/>
    <property type="evidence" value="ECO:0007669"/>
    <property type="project" value="TreeGrafter"/>
</dbReference>
<feature type="domain" description="C2H2-type" evidence="7">
    <location>
        <begin position="409"/>
        <end position="437"/>
    </location>
</feature>
<keyword evidence="4" id="KW-0862">Zinc</keyword>
<evidence type="ECO:0000256" key="5">
    <source>
        <dbReference type="PROSITE-ProRule" id="PRU00042"/>
    </source>
</evidence>
<evidence type="ECO:0000259" key="7">
    <source>
        <dbReference type="PROSITE" id="PS50157"/>
    </source>
</evidence>
<keyword evidence="2" id="KW-0677">Repeat</keyword>
<proteinExistence type="predicted"/>
<name>S2JCG9_MUCC1</name>
<dbReference type="GO" id="GO:0000977">
    <property type="term" value="F:RNA polymerase II transcription regulatory region sequence-specific DNA binding"/>
    <property type="evidence" value="ECO:0007669"/>
    <property type="project" value="TreeGrafter"/>
</dbReference>
<dbReference type="GO" id="GO:0008270">
    <property type="term" value="F:zinc ion binding"/>
    <property type="evidence" value="ECO:0007669"/>
    <property type="project" value="UniProtKB-KW"/>
</dbReference>
<evidence type="ECO:0000313" key="8">
    <source>
        <dbReference type="EMBL" id="EPB87479.1"/>
    </source>
</evidence>
<sequence>MRMLDTDAETKTLTHIIRVSDTLNKRNLTNNHRDNRLNPTTINYLKQNVVVEEEEVDIEGLHESSTDDDSIIDVEKIDDEKDQQTEATPKSNQDDLIQSVAALQVAGDHQRKDDKVEKPTASDLDIDEPPLSPPPPTTKEAKAMPASTQKVDTAKPVVNAQSIATTSTVNVSNGSDINHQHQCHLCVESRPDFFQLTLHYHSAHNLTIPTIARFPQLQPDPDNINNYCQMCDRHYKHRATYLAHLKKMHRMSVSKARPVLIPQTAPKIPLLAALIENIGTKVLLFDSEAYNKSRSATPSLTPPSSNAAPAAPSDEQNNIPTIPANESQNNTTLSASSSTTETETATPTSTVQNEDAALKFARKDSLATGTVSSAPSSPTAPITSKQQSLVAIAPSSEIAPYPDLQDPNYYCKCCNRTLSTRTLYLRHCRQMHDLPLPDPDDPNFFCKVCNMKSPDLFTYRKHLGEFHQMKKFPEMVDIDCYHCQKTYANEKSYGAHLRNVAKKEKELQLFEERPSPIWDDPNFHCRKCLKRFEADYRYKAHLRSVHGMSVKSFKENNSVQNDGDHSDKIMNTGEDAIKDHFFCFACRKEYFDKLKYHRHLKEVHTLDLDDAVIDTLRIASSPRMFAKPLDPTLYYFIMKGIGLVHSG</sequence>
<dbReference type="GO" id="GO:0000981">
    <property type="term" value="F:DNA-binding transcription factor activity, RNA polymerase II-specific"/>
    <property type="evidence" value="ECO:0007669"/>
    <property type="project" value="TreeGrafter"/>
</dbReference>
<dbReference type="OrthoDB" id="8117106at2759"/>
<gene>
    <name evidence="8" type="ORF">HMPREF1544_05673</name>
</gene>
<dbReference type="InParanoid" id="S2JCG9"/>
<dbReference type="PANTHER" id="PTHR24409">
    <property type="entry name" value="ZINC FINGER PROTEIN 142"/>
    <property type="match status" value="1"/>
</dbReference>
<feature type="region of interest" description="Disordered" evidence="6">
    <location>
        <begin position="293"/>
        <end position="354"/>
    </location>
</feature>
<keyword evidence="9" id="KW-1185">Reference proteome</keyword>
<feature type="region of interest" description="Disordered" evidence="6">
    <location>
        <begin position="105"/>
        <end position="152"/>
    </location>
</feature>
<evidence type="ECO:0000256" key="1">
    <source>
        <dbReference type="ARBA" id="ARBA00022723"/>
    </source>
</evidence>
<evidence type="ECO:0000256" key="3">
    <source>
        <dbReference type="ARBA" id="ARBA00022771"/>
    </source>
</evidence>
<dbReference type="InterPro" id="IPR013087">
    <property type="entry name" value="Znf_C2H2_type"/>
</dbReference>
<keyword evidence="1" id="KW-0479">Metal-binding</keyword>
<dbReference type="STRING" id="1220926.S2JCG9"/>
<dbReference type="Gene3D" id="3.30.160.60">
    <property type="entry name" value="Classic Zinc Finger"/>
    <property type="match status" value="1"/>
</dbReference>
<evidence type="ECO:0000256" key="4">
    <source>
        <dbReference type="ARBA" id="ARBA00022833"/>
    </source>
</evidence>
<dbReference type="SMART" id="SM00355">
    <property type="entry name" value="ZnF_C2H2"/>
    <property type="match status" value="7"/>
</dbReference>
<organism evidence="8 9">
    <name type="scientific">Mucor circinelloides f. circinelloides (strain 1006PhL)</name>
    <name type="common">Mucormycosis agent</name>
    <name type="synonym">Calyptromyces circinelloides</name>
    <dbReference type="NCBI Taxonomy" id="1220926"/>
    <lineage>
        <taxon>Eukaryota</taxon>
        <taxon>Fungi</taxon>
        <taxon>Fungi incertae sedis</taxon>
        <taxon>Mucoromycota</taxon>
        <taxon>Mucoromycotina</taxon>
        <taxon>Mucoromycetes</taxon>
        <taxon>Mucorales</taxon>
        <taxon>Mucorineae</taxon>
        <taxon>Mucoraceae</taxon>
        <taxon>Mucor</taxon>
    </lineage>
</organism>
<feature type="compositionally biased region" description="Basic and acidic residues" evidence="6">
    <location>
        <begin position="108"/>
        <end position="120"/>
    </location>
</feature>
<feature type="domain" description="C2H2-type" evidence="7">
    <location>
        <begin position="523"/>
        <end position="546"/>
    </location>
</feature>
<reference evidence="9" key="1">
    <citation type="submission" date="2013-05" db="EMBL/GenBank/DDBJ databases">
        <title>The Genome sequence of Mucor circinelloides f. circinelloides 1006PhL.</title>
        <authorList>
            <consortium name="The Broad Institute Genomics Platform"/>
            <person name="Cuomo C."/>
            <person name="Earl A."/>
            <person name="Findley K."/>
            <person name="Lee S.C."/>
            <person name="Walker B."/>
            <person name="Young S."/>
            <person name="Zeng Q."/>
            <person name="Gargeya S."/>
            <person name="Fitzgerald M."/>
            <person name="Haas B."/>
            <person name="Abouelleil A."/>
            <person name="Allen A.W."/>
            <person name="Alvarado L."/>
            <person name="Arachchi H.M."/>
            <person name="Berlin A.M."/>
            <person name="Chapman S.B."/>
            <person name="Gainer-Dewar J."/>
            <person name="Goldberg J."/>
            <person name="Griggs A."/>
            <person name="Gujja S."/>
            <person name="Hansen M."/>
            <person name="Howarth C."/>
            <person name="Imamovic A."/>
            <person name="Ireland A."/>
            <person name="Larimer J."/>
            <person name="McCowan C."/>
            <person name="Murphy C."/>
            <person name="Pearson M."/>
            <person name="Poon T.W."/>
            <person name="Priest M."/>
            <person name="Roberts A."/>
            <person name="Saif S."/>
            <person name="Shea T."/>
            <person name="Sisk P."/>
            <person name="Sykes S."/>
            <person name="Wortman J."/>
            <person name="Nusbaum C."/>
            <person name="Birren B."/>
        </authorList>
    </citation>
    <scope>NUCLEOTIDE SEQUENCE [LARGE SCALE GENOMIC DNA]</scope>
    <source>
        <strain evidence="9">1006PhL</strain>
    </source>
</reference>
<evidence type="ECO:0000256" key="6">
    <source>
        <dbReference type="SAM" id="MobiDB-lite"/>
    </source>
</evidence>
<dbReference type="Proteomes" id="UP000014254">
    <property type="component" value="Unassembled WGS sequence"/>
</dbReference>
<keyword evidence="3 5" id="KW-0863">Zinc-finger</keyword>